<dbReference type="InterPro" id="IPR036625">
    <property type="entry name" value="E3-bd_dom_sf"/>
</dbReference>
<keyword evidence="7" id="KW-0496">Mitochondrion</keyword>
<name>A0A835SHT3_CHLIN</name>
<dbReference type="Proteomes" id="UP000650467">
    <property type="component" value="Unassembled WGS sequence"/>
</dbReference>
<dbReference type="AlphaFoldDB" id="A0A835SHT3"/>
<feature type="region of interest" description="Disordered" evidence="10">
    <location>
        <begin position="313"/>
        <end position="335"/>
    </location>
</feature>
<feature type="domain" description="Peripheral subunit-binding (PSBD)" evidence="12">
    <location>
        <begin position="238"/>
        <end position="275"/>
    </location>
</feature>
<dbReference type="CDD" id="cd06849">
    <property type="entry name" value="lipoyl_domain"/>
    <property type="match status" value="1"/>
</dbReference>
<keyword evidence="6" id="KW-0809">Transit peptide</keyword>
<evidence type="ECO:0000256" key="6">
    <source>
        <dbReference type="ARBA" id="ARBA00022946"/>
    </source>
</evidence>
<dbReference type="InterPro" id="IPR011053">
    <property type="entry name" value="Single_hybrid_motif"/>
</dbReference>
<evidence type="ECO:0000256" key="10">
    <source>
        <dbReference type="SAM" id="MobiDB-lite"/>
    </source>
</evidence>
<keyword evidence="4 9" id="KW-0808">Transferase</keyword>
<evidence type="ECO:0000256" key="5">
    <source>
        <dbReference type="ARBA" id="ARBA00022823"/>
    </source>
</evidence>
<evidence type="ECO:0000313" key="14">
    <source>
        <dbReference type="Proteomes" id="UP000650467"/>
    </source>
</evidence>
<dbReference type="GO" id="GO:0016407">
    <property type="term" value="F:acetyltransferase activity"/>
    <property type="evidence" value="ECO:0007669"/>
    <property type="project" value="TreeGrafter"/>
</dbReference>
<comment type="similarity">
    <text evidence="3 9">Belongs to the 2-oxoacid dehydrogenase family.</text>
</comment>
<dbReference type="OrthoDB" id="15567at2759"/>
<dbReference type="Gene3D" id="3.30.559.10">
    <property type="entry name" value="Chloramphenicol acetyltransferase-like domain"/>
    <property type="match status" value="1"/>
</dbReference>
<dbReference type="Pfam" id="PF00198">
    <property type="entry name" value="2-oxoacid_dh"/>
    <property type="match status" value="1"/>
</dbReference>
<evidence type="ECO:0000259" key="12">
    <source>
        <dbReference type="PROSITE" id="PS51826"/>
    </source>
</evidence>
<accession>A0A835SHT3</accession>
<dbReference type="InterPro" id="IPR004167">
    <property type="entry name" value="PSBD"/>
</dbReference>
<sequence>MACVALLAARNGRRYAPLLALQACYRASNACGREGTAAGRCPANFHFRHFAKLVAFPLAQTGEGISECELVSWSVQVGDHVAAFDKLCDVQSDKASIEITSRYSGRVVTLHHKTGAVVKVGAPLLDIEVADNTAVAPEHLAAVAGPGEAAPAVAAAVAAGAGTSTTVAAPASVAGGASPGGPAAAVVVGISVSPAPGQPVQQVAAAAAPAPAPPPPAATPPPPPPPLPPPPPPAGAVHASPAVRALARELGIELAAVAGSGPGGRVTKTDVLRTKDDLAAAAATGGGSGLGGGAATADGDGNGHAAAAALAGNGGGAAAGARNAHSHSHHHQRSLAEAVAQYQRLTAAGGVAAGGLAAAVAAAADGAQPTVVPLRGYRRAMVKTMTAAAALPNFHFHDEVVVDRLLAVRAALKNDPGLRAQGVRLTLLPFLIKALSAALNQHPQLNASLAPSGSDLLLHPHHNIGVAMATPSGLVVPNIKQVQRKSLAQVAAELSLLQQLAAAGKLPAEALAGGTISVSNIGTIGGTYATPLVSPPEVAIVALGRLQLLPRYPAAAAEAAVAAAAGGGGNGGSGGGAAAVPLLPVPVSILPVSWGADHRVVDGAALAAFSNTWRDYLEAPERLLLGVV</sequence>
<dbReference type="InterPro" id="IPR050743">
    <property type="entry name" value="2-oxoacid_DH_E2_comp"/>
</dbReference>
<keyword evidence="8 9" id="KW-0012">Acyltransferase</keyword>
<feature type="compositionally biased region" description="Pro residues" evidence="10">
    <location>
        <begin position="210"/>
        <end position="234"/>
    </location>
</feature>
<evidence type="ECO:0000256" key="1">
    <source>
        <dbReference type="ARBA" id="ARBA00001938"/>
    </source>
</evidence>
<feature type="compositionally biased region" description="Basic residues" evidence="10">
    <location>
        <begin position="324"/>
        <end position="333"/>
    </location>
</feature>
<dbReference type="InterPro" id="IPR023213">
    <property type="entry name" value="CAT-like_dom_sf"/>
</dbReference>
<dbReference type="FunFam" id="3.30.559.10:FF:000007">
    <property type="entry name" value="Dihydrolipoamide acetyltransferase component of pyruvate dehydrogenase complex"/>
    <property type="match status" value="1"/>
</dbReference>
<dbReference type="PANTHER" id="PTHR43178">
    <property type="entry name" value="DIHYDROLIPOAMIDE ACETYLTRANSFERASE COMPONENT OF PYRUVATE DEHYDROGENASE COMPLEX"/>
    <property type="match status" value="1"/>
</dbReference>
<evidence type="ECO:0000256" key="9">
    <source>
        <dbReference type="RuleBase" id="RU003423"/>
    </source>
</evidence>
<dbReference type="GO" id="GO:0005759">
    <property type="term" value="C:mitochondrial matrix"/>
    <property type="evidence" value="ECO:0007669"/>
    <property type="project" value="UniProtKB-SubCell"/>
</dbReference>
<dbReference type="EMBL" id="JAEHOC010000040">
    <property type="protein sequence ID" value="KAG2427447.1"/>
    <property type="molecule type" value="Genomic_DNA"/>
</dbReference>
<dbReference type="PROSITE" id="PS00189">
    <property type="entry name" value="LIPOYL"/>
    <property type="match status" value="1"/>
</dbReference>
<comment type="subcellular location">
    <subcellularLocation>
        <location evidence="2">Mitochondrion matrix</location>
    </subcellularLocation>
</comment>
<dbReference type="SUPFAM" id="SSF47005">
    <property type="entry name" value="Peripheral subunit-binding domain of 2-oxo acid dehydrogenase complex"/>
    <property type="match status" value="1"/>
</dbReference>
<dbReference type="FunFam" id="2.40.50.100:FF:000013">
    <property type="entry name" value="Dihydrolipoamide acetyltransferase component of pyruvate dehydrogenase complex"/>
    <property type="match status" value="1"/>
</dbReference>
<dbReference type="PANTHER" id="PTHR43178:SF14">
    <property type="entry name" value="LIPOAMIDE ACYLTRANSFERASE COMPONENT OF BRANCHED-CHAIN ALPHA-KETO ACID DEHYDROGENASE COMPLEX, MITOCHONDRIAL"/>
    <property type="match status" value="1"/>
</dbReference>
<protein>
    <recommendedName>
        <fullName evidence="9">Dihydrolipoamide acetyltransferase component of pyruvate dehydrogenase complex</fullName>
        <ecNumber evidence="9">2.3.1.-</ecNumber>
    </recommendedName>
</protein>
<comment type="caution">
    <text evidence="13">The sequence shown here is derived from an EMBL/GenBank/DDBJ whole genome shotgun (WGS) entry which is preliminary data.</text>
</comment>
<dbReference type="Gene3D" id="4.10.320.10">
    <property type="entry name" value="E3-binding domain"/>
    <property type="match status" value="1"/>
</dbReference>
<dbReference type="Pfam" id="PF02817">
    <property type="entry name" value="E3_binding"/>
    <property type="match status" value="1"/>
</dbReference>
<dbReference type="PROSITE" id="PS51826">
    <property type="entry name" value="PSBD"/>
    <property type="match status" value="1"/>
</dbReference>
<evidence type="ECO:0000313" key="13">
    <source>
        <dbReference type="EMBL" id="KAG2427447.1"/>
    </source>
</evidence>
<evidence type="ECO:0000256" key="4">
    <source>
        <dbReference type="ARBA" id="ARBA00022679"/>
    </source>
</evidence>
<feature type="domain" description="Lipoyl-binding" evidence="11">
    <location>
        <begin position="53"/>
        <end position="128"/>
    </location>
</feature>
<evidence type="ECO:0000256" key="2">
    <source>
        <dbReference type="ARBA" id="ARBA00004305"/>
    </source>
</evidence>
<dbReference type="Pfam" id="PF00364">
    <property type="entry name" value="Biotin_lipoyl"/>
    <property type="match status" value="1"/>
</dbReference>
<dbReference type="SUPFAM" id="SSF52777">
    <property type="entry name" value="CoA-dependent acyltransferases"/>
    <property type="match status" value="1"/>
</dbReference>
<dbReference type="InterPro" id="IPR000089">
    <property type="entry name" value="Biotin_lipoyl"/>
</dbReference>
<dbReference type="PROSITE" id="PS50968">
    <property type="entry name" value="BIOTINYL_LIPOYL"/>
    <property type="match status" value="1"/>
</dbReference>
<dbReference type="InterPro" id="IPR003016">
    <property type="entry name" value="2-oxoA_DH_lipoyl-BS"/>
</dbReference>
<evidence type="ECO:0000259" key="11">
    <source>
        <dbReference type="PROSITE" id="PS50968"/>
    </source>
</evidence>
<dbReference type="InterPro" id="IPR001078">
    <property type="entry name" value="2-oxoacid_DH_actylTfrase"/>
</dbReference>
<dbReference type="EC" id="2.3.1.-" evidence="9"/>
<dbReference type="Gene3D" id="2.40.50.100">
    <property type="match status" value="1"/>
</dbReference>
<reference evidence="13" key="1">
    <citation type="journal article" date="2020" name="bioRxiv">
        <title>Comparative genomics of Chlamydomonas.</title>
        <authorList>
            <person name="Craig R.J."/>
            <person name="Hasan A.R."/>
            <person name="Ness R.W."/>
            <person name="Keightley P.D."/>
        </authorList>
    </citation>
    <scope>NUCLEOTIDE SEQUENCE</scope>
    <source>
        <strain evidence="13">SAG 7.73</strain>
    </source>
</reference>
<evidence type="ECO:0000256" key="7">
    <source>
        <dbReference type="ARBA" id="ARBA00023128"/>
    </source>
</evidence>
<evidence type="ECO:0000256" key="3">
    <source>
        <dbReference type="ARBA" id="ARBA00007317"/>
    </source>
</evidence>
<dbReference type="GO" id="GO:0031405">
    <property type="term" value="F:lipoic acid binding"/>
    <property type="evidence" value="ECO:0007669"/>
    <property type="project" value="TreeGrafter"/>
</dbReference>
<comment type="cofactor">
    <cofactor evidence="1 9">
        <name>(R)-lipoate</name>
        <dbReference type="ChEBI" id="CHEBI:83088"/>
    </cofactor>
</comment>
<keyword evidence="14" id="KW-1185">Reference proteome</keyword>
<feature type="region of interest" description="Disordered" evidence="10">
    <location>
        <begin position="201"/>
        <end position="239"/>
    </location>
</feature>
<dbReference type="SUPFAM" id="SSF51230">
    <property type="entry name" value="Single hybrid motif"/>
    <property type="match status" value="1"/>
</dbReference>
<evidence type="ECO:0000256" key="8">
    <source>
        <dbReference type="ARBA" id="ARBA00023315"/>
    </source>
</evidence>
<proteinExistence type="inferred from homology"/>
<organism evidence="13 14">
    <name type="scientific">Chlamydomonas incerta</name>
    <dbReference type="NCBI Taxonomy" id="51695"/>
    <lineage>
        <taxon>Eukaryota</taxon>
        <taxon>Viridiplantae</taxon>
        <taxon>Chlorophyta</taxon>
        <taxon>core chlorophytes</taxon>
        <taxon>Chlorophyceae</taxon>
        <taxon>CS clade</taxon>
        <taxon>Chlamydomonadales</taxon>
        <taxon>Chlamydomonadaceae</taxon>
        <taxon>Chlamydomonas</taxon>
    </lineage>
</organism>
<keyword evidence="5 9" id="KW-0450">Lipoyl</keyword>
<gene>
    <name evidence="13" type="ORF">HXX76_012383</name>
</gene>